<organism evidence="1 2">
    <name type="scientific">Gossypium australe</name>
    <dbReference type="NCBI Taxonomy" id="47621"/>
    <lineage>
        <taxon>Eukaryota</taxon>
        <taxon>Viridiplantae</taxon>
        <taxon>Streptophyta</taxon>
        <taxon>Embryophyta</taxon>
        <taxon>Tracheophyta</taxon>
        <taxon>Spermatophyta</taxon>
        <taxon>Magnoliopsida</taxon>
        <taxon>eudicotyledons</taxon>
        <taxon>Gunneridae</taxon>
        <taxon>Pentapetalae</taxon>
        <taxon>rosids</taxon>
        <taxon>malvids</taxon>
        <taxon>Malvales</taxon>
        <taxon>Malvaceae</taxon>
        <taxon>Malvoideae</taxon>
        <taxon>Gossypium</taxon>
    </lineage>
</organism>
<proteinExistence type="predicted"/>
<accession>A0A5B6UM27</accession>
<dbReference type="GO" id="GO:0016740">
    <property type="term" value="F:transferase activity"/>
    <property type="evidence" value="ECO:0007669"/>
    <property type="project" value="UniProtKB-KW"/>
</dbReference>
<protein>
    <submittedName>
        <fullName evidence="1">Glutamyl-tRNA(Gln) amidotransferase subunit C, chloroplastic/mitochondrial</fullName>
    </submittedName>
</protein>
<evidence type="ECO:0000313" key="2">
    <source>
        <dbReference type="Proteomes" id="UP000325315"/>
    </source>
</evidence>
<dbReference type="Proteomes" id="UP000325315">
    <property type="component" value="Unassembled WGS sequence"/>
</dbReference>
<dbReference type="OrthoDB" id="2020502at2759"/>
<keyword evidence="1" id="KW-0808">Transferase</keyword>
<evidence type="ECO:0000313" key="1">
    <source>
        <dbReference type="EMBL" id="KAA3457987.1"/>
    </source>
</evidence>
<dbReference type="EMBL" id="SMMG02000010">
    <property type="protein sequence ID" value="KAA3457987.1"/>
    <property type="molecule type" value="Genomic_DNA"/>
</dbReference>
<gene>
    <name evidence="1" type="ORF">EPI10_012647</name>
</gene>
<comment type="caution">
    <text evidence="1">The sequence shown here is derived from an EMBL/GenBank/DDBJ whole genome shotgun (WGS) entry which is preliminary data.</text>
</comment>
<name>A0A5B6UM27_9ROSI</name>
<dbReference type="AlphaFoldDB" id="A0A5B6UM27"/>
<reference evidence="1" key="1">
    <citation type="submission" date="2019-08" db="EMBL/GenBank/DDBJ databases">
        <authorList>
            <person name="Liu F."/>
        </authorList>
    </citation>
    <scope>NUCLEOTIDE SEQUENCE [LARGE SCALE GENOMIC DNA]</scope>
    <source>
        <strain evidence="1">PA1801</strain>
        <tissue evidence="1">Leaf</tissue>
    </source>
</reference>
<keyword evidence="2" id="KW-1185">Reference proteome</keyword>
<sequence length="116" mass="12778">MTSEQVEPFIHLRKREHLNLQENIEYCEEGRKEAFSCNKCISGFPNAFNVGGGGVVQLNVGRKSFATAPRARLTALHDLECHYYTAGSRSGSGKAACEVQPTSGIVTKRCSMKLQQ</sequence>